<sequence>MTTFTLSPALAIAPMALAPSAFAALAAVLVCTLRYAVLLPAPRGRDERRNCDPIAYGDIPEEIS</sequence>
<proteinExistence type="predicted"/>
<name>A0A934X8L8_9MICO</name>
<evidence type="ECO:0000313" key="4">
    <source>
        <dbReference type="Proteomes" id="UP000718281"/>
    </source>
</evidence>
<reference evidence="3 4" key="1">
    <citation type="submission" date="2020-10" db="EMBL/GenBank/DDBJ databases">
        <title>Connecting structure to function with the recovery of over 1000 high-quality activated sludge metagenome-assembled genomes encoding full-length rRNA genes using long-read sequencing.</title>
        <authorList>
            <person name="Singleton C.M."/>
            <person name="Petriglieri F."/>
            <person name="Kristensen J.M."/>
            <person name="Kirkegaard R.H."/>
            <person name="Michaelsen T.Y."/>
            <person name="Andersen M.H."/>
            <person name="Karst S.M."/>
            <person name="Dueholm M.S."/>
            <person name="Nielsen P.H."/>
            <person name="Albertsen M."/>
        </authorList>
    </citation>
    <scope>NUCLEOTIDE SEQUENCE [LARGE SCALE GENOMIC DNA]</scope>
    <source>
        <strain evidence="3">AalE_18-Q3-R2-46_BAT3C.188</strain>
    </source>
</reference>
<feature type="signal peptide" evidence="2">
    <location>
        <begin position="1"/>
        <end position="23"/>
    </location>
</feature>
<accession>A0A934X8L8</accession>
<evidence type="ECO:0000256" key="2">
    <source>
        <dbReference type="SAM" id="SignalP"/>
    </source>
</evidence>
<feature type="chain" id="PRO_5037405569" evidence="2">
    <location>
        <begin position="24"/>
        <end position="64"/>
    </location>
</feature>
<feature type="region of interest" description="Disordered" evidence="1">
    <location>
        <begin position="44"/>
        <end position="64"/>
    </location>
</feature>
<dbReference type="AlphaFoldDB" id="A0A934X8L8"/>
<comment type="caution">
    <text evidence="3">The sequence shown here is derived from an EMBL/GenBank/DDBJ whole genome shotgun (WGS) entry which is preliminary data.</text>
</comment>
<organism evidence="3 4">
    <name type="scientific">Candidatus Phosphoribacter hodrii</name>
    <dbReference type="NCBI Taxonomy" id="2953743"/>
    <lineage>
        <taxon>Bacteria</taxon>
        <taxon>Bacillati</taxon>
        <taxon>Actinomycetota</taxon>
        <taxon>Actinomycetes</taxon>
        <taxon>Micrococcales</taxon>
        <taxon>Dermatophilaceae</taxon>
        <taxon>Candidatus Phosphoribacter</taxon>
    </lineage>
</organism>
<evidence type="ECO:0000313" key="3">
    <source>
        <dbReference type="EMBL" id="MBK6302295.1"/>
    </source>
</evidence>
<dbReference type="EMBL" id="JADIXZ010000009">
    <property type="protein sequence ID" value="MBK6302295.1"/>
    <property type="molecule type" value="Genomic_DNA"/>
</dbReference>
<evidence type="ECO:0000256" key="1">
    <source>
        <dbReference type="SAM" id="MobiDB-lite"/>
    </source>
</evidence>
<keyword evidence="2" id="KW-0732">Signal</keyword>
<protein>
    <submittedName>
        <fullName evidence="3">Uncharacterized protein</fullName>
    </submittedName>
</protein>
<dbReference type="Proteomes" id="UP000718281">
    <property type="component" value="Unassembled WGS sequence"/>
</dbReference>
<gene>
    <name evidence="3" type="ORF">IPF40_15125</name>
</gene>